<dbReference type="CDD" id="cd18787">
    <property type="entry name" value="SF2_C_DEAD"/>
    <property type="match status" value="1"/>
</dbReference>
<dbReference type="CDD" id="cd00268">
    <property type="entry name" value="DEADc"/>
    <property type="match status" value="1"/>
</dbReference>
<evidence type="ECO:0000313" key="12">
    <source>
        <dbReference type="Proteomes" id="UP000441754"/>
    </source>
</evidence>
<dbReference type="InterPro" id="IPR050079">
    <property type="entry name" value="DEAD_box_RNA_helicase"/>
</dbReference>
<keyword evidence="1 7" id="KW-0547">Nucleotide-binding</keyword>
<evidence type="ECO:0000313" key="11">
    <source>
        <dbReference type="EMBL" id="MRS64772.1"/>
    </source>
</evidence>
<dbReference type="PANTHER" id="PTHR47959">
    <property type="entry name" value="ATP-DEPENDENT RNA HELICASE RHLE-RELATED"/>
    <property type="match status" value="1"/>
</dbReference>
<dbReference type="InterPro" id="IPR044742">
    <property type="entry name" value="DEAD/DEAH_RhlB"/>
</dbReference>
<comment type="similarity">
    <text evidence="5 7">Belongs to the DEAD box helicase family.</text>
</comment>
<dbReference type="Pfam" id="PF00270">
    <property type="entry name" value="DEAD"/>
    <property type="match status" value="1"/>
</dbReference>
<dbReference type="PROSITE" id="PS00039">
    <property type="entry name" value="DEAD_ATP_HELICASE"/>
    <property type="match status" value="1"/>
</dbReference>
<sequence length="380" mass="42509">MSFSSLGLSAPLLKAIEEQSYTKPYPIQEEAIPAILKGHDMLGIAKTGSGKTAGFVLPILERFQRKKTTNDRNVKALILVPTRELAVQVNEVFQTFGAHLPRRVKSLAVYGGVSINPQMMALQGAEVVVATPGRLLDLVSSNALHLWEVEVLVLDEADKMLELGFAEEMNQIFEMLPKNRQSILFSATLGDAIQGIRENLLRNPIKIEIAEEPQNLDLIKQVAYWIEPERKGPLLRYLIRERKMTQVLVFVSSTRTADNLVVKLRKNGIPAEAIHGDKSQGARTETLRKFKAGQLAVMVATDLISRGIDIQLLPFVINYELPRSPKDYIHRIGRTGRAEAEGEAISLICPDDEHHFKIIQKKMGKRVEMIETEDLSLNGY</sequence>
<dbReference type="InterPro" id="IPR027417">
    <property type="entry name" value="P-loop_NTPase"/>
</dbReference>
<dbReference type="PANTHER" id="PTHR47959:SF13">
    <property type="entry name" value="ATP-DEPENDENT RNA HELICASE RHLE"/>
    <property type="match status" value="1"/>
</dbReference>
<dbReference type="RefSeq" id="WP_154178080.1">
    <property type="nucleotide sequence ID" value="NZ_WJXZ01000014.1"/>
</dbReference>
<dbReference type="PROSITE" id="PS51192">
    <property type="entry name" value="HELICASE_ATP_BIND_1"/>
    <property type="match status" value="1"/>
</dbReference>
<feature type="domain" description="Helicase C-terminal" evidence="9">
    <location>
        <begin position="218"/>
        <end position="378"/>
    </location>
</feature>
<dbReference type="GO" id="GO:0005829">
    <property type="term" value="C:cytosol"/>
    <property type="evidence" value="ECO:0007669"/>
    <property type="project" value="TreeGrafter"/>
</dbReference>
<keyword evidence="4 7" id="KW-0067">ATP-binding</keyword>
<dbReference type="InterPro" id="IPR011545">
    <property type="entry name" value="DEAD/DEAH_box_helicase_dom"/>
</dbReference>
<keyword evidence="2 7" id="KW-0378">Hydrolase</keyword>
<dbReference type="InterPro" id="IPR014014">
    <property type="entry name" value="RNA_helicase_DEAD_Q_motif"/>
</dbReference>
<reference evidence="11 12" key="1">
    <citation type="journal article" date="2018" name="Antonie Van Leeuwenhoek">
        <title>Larkinella terrae sp. nov., isolated from soil on Jeju Island, South Korea.</title>
        <authorList>
            <person name="Ten L.N."/>
            <person name="Jeon J."/>
            <person name="Park S.J."/>
            <person name="Park S."/>
            <person name="Lee S.Y."/>
            <person name="Kim M.K."/>
            <person name="Jung H.Y."/>
        </authorList>
    </citation>
    <scope>NUCLEOTIDE SEQUENCE [LARGE SCALE GENOMIC DNA]</scope>
    <source>
        <strain evidence="11 12">KCTC 52001</strain>
    </source>
</reference>
<dbReference type="SMART" id="SM00487">
    <property type="entry name" value="DEXDc"/>
    <property type="match status" value="1"/>
</dbReference>
<evidence type="ECO:0000256" key="4">
    <source>
        <dbReference type="ARBA" id="ARBA00022840"/>
    </source>
</evidence>
<feature type="short sequence motif" description="Q motif" evidence="6">
    <location>
        <begin position="1"/>
        <end position="29"/>
    </location>
</feature>
<keyword evidence="3 7" id="KW-0347">Helicase</keyword>
<feature type="domain" description="Helicase ATP-binding" evidence="8">
    <location>
        <begin position="32"/>
        <end position="207"/>
    </location>
</feature>
<dbReference type="OrthoDB" id="974172at2"/>
<dbReference type="GO" id="GO:0005524">
    <property type="term" value="F:ATP binding"/>
    <property type="evidence" value="ECO:0007669"/>
    <property type="project" value="UniProtKB-KW"/>
</dbReference>
<keyword evidence="12" id="KW-1185">Reference proteome</keyword>
<dbReference type="Pfam" id="PF00271">
    <property type="entry name" value="Helicase_C"/>
    <property type="match status" value="1"/>
</dbReference>
<comment type="caution">
    <text evidence="11">The sequence shown here is derived from an EMBL/GenBank/DDBJ whole genome shotgun (WGS) entry which is preliminary data.</text>
</comment>
<proteinExistence type="inferred from homology"/>
<dbReference type="SUPFAM" id="SSF52540">
    <property type="entry name" value="P-loop containing nucleoside triphosphate hydrolases"/>
    <property type="match status" value="1"/>
</dbReference>
<dbReference type="GO" id="GO:0016787">
    <property type="term" value="F:hydrolase activity"/>
    <property type="evidence" value="ECO:0007669"/>
    <property type="project" value="UniProtKB-KW"/>
</dbReference>
<dbReference type="InterPro" id="IPR014001">
    <property type="entry name" value="Helicase_ATP-bd"/>
</dbReference>
<evidence type="ECO:0000256" key="5">
    <source>
        <dbReference type="ARBA" id="ARBA00038437"/>
    </source>
</evidence>
<name>A0A7K0ESM3_9BACT</name>
<dbReference type="AlphaFoldDB" id="A0A7K0ESM3"/>
<evidence type="ECO:0000256" key="7">
    <source>
        <dbReference type="RuleBase" id="RU000492"/>
    </source>
</evidence>
<dbReference type="Proteomes" id="UP000441754">
    <property type="component" value="Unassembled WGS sequence"/>
</dbReference>
<dbReference type="InterPro" id="IPR001650">
    <property type="entry name" value="Helicase_C-like"/>
</dbReference>
<dbReference type="EMBL" id="WJXZ01000014">
    <property type="protein sequence ID" value="MRS64772.1"/>
    <property type="molecule type" value="Genomic_DNA"/>
</dbReference>
<evidence type="ECO:0000256" key="3">
    <source>
        <dbReference type="ARBA" id="ARBA00022806"/>
    </source>
</evidence>
<dbReference type="PROSITE" id="PS51194">
    <property type="entry name" value="HELICASE_CTER"/>
    <property type="match status" value="1"/>
</dbReference>
<evidence type="ECO:0000259" key="8">
    <source>
        <dbReference type="PROSITE" id="PS51192"/>
    </source>
</evidence>
<dbReference type="PROSITE" id="PS51195">
    <property type="entry name" value="Q_MOTIF"/>
    <property type="match status" value="1"/>
</dbReference>
<evidence type="ECO:0000259" key="10">
    <source>
        <dbReference type="PROSITE" id="PS51195"/>
    </source>
</evidence>
<feature type="domain" description="DEAD-box RNA helicase Q" evidence="10">
    <location>
        <begin position="1"/>
        <end position="29"/>
    </location>
</feature>
<dbReference type="Gene3D" id="3.40.50.300">
    <property type="entry name" value="P-loop containing nucleotide triphosphate hydrolases"/>
    <property type="match status" value="2"/>
</dbReference>
<organism evidence="11 12">
    <name type="scientific">Larkinella terrae</name>
    <dbReference type="NCBI Taxonomy" id="2025311"/>
    <lineage>
        <taxon>Bacteria</taxon>
        <taxon>Pseudomonadati</taxon>
        <taxon>Bacteroidota</taxon>
        <taxon>Cytophagia</taxon>
        <taxon>Cytophagales</taxon>
        <taxon>Spirosomataceae</taxon>
        <taxon>Larkinella</taxon>
    </lineage>
</organism>
<evidence type="ECO:0000256" key="1">
    <source>
        <dbReference type="ARBA" id="ARBA00022741"/>
    </source>
</evidence>
<dbReference type="GO" id="GO:0003676">
    <property type="term" value="F:nucleic acid binding"/>
    <property type="evidence" value="ECO:0007669"/>
    <property type="project" value="InterPro"/>
</dbReference>
<evidence type="ECO:0000259" key="9">
    <source>
        <dbReference type="PROSITE" id="PS51194"/>
    </source>
</evidence>
<dbReference type="InterPro" id="IPR000629">
    <property type="entry name" value="RNA-helicase_DEAD-box_CS"/>
</dbReference>
<protein>
    <submittedName>
        <fullName evidence="11">DEAD/DEAH box helicase</fullName>
    </submittedName>
</protein>
<dbReference type="GO" id="GO:0003724">
    <property type="term" value="F:RNA helicase activity"/>
    <property type="evidence" value="ECO:0007669"/>
    <property type="project" value="InterPro"/>
</dbReference>
<gene>
    <name evidence="11" type="ORF">GJJ30_25965</name>
</gene>
<evidence type="ECO:0000256" key="6">
    <source>
        <dbReference type="PROSITE-ProRule" id="PRU00552"/>
    </source>
</evidence>
<dbReference type="SMART" id="SM00490">
    <property type="entry name" value="HELICc"/>
    <property type="match status" value="1"/>
</dbReference>
<evidence type="ECO:0000256" key="2">
    <source>
        <dbReference type="ARBA" id="ARBA00022801"/>
    </source>
</evidence>
<accession>A0A7K0ESM3</accession>